<evidence type="ECO:0000256" key="1">
    <source>
        <dbReference type="SAM" id="MobiDB-lite"/>
    </source>
</evidence>
<gene>
    <name evidence="3" type="ORF">ERS852494_00720</name>
    <name evidence="4" type="ORF">ERS852558_04018</name>
</gene>
<dbReference type="PROSITE" id="PS51257">
    <property type="entry name" value="PROKAR_LIPOPROTEIN"/>
    <property type="match status" value="1"/>
</dbReference>
<dbReference type="Proteomes" id="UP000095725">
    <property type="component" value="Unassembled WGS sequence"/>
</dbReference>
<dbReference type="EMBL" id="CZAI01000002">
    <property type="protein sequence ID" value="CUO78619.1"/>
    <property type="molecule type" value="Genomic_DNA"/>
</dbReference>
<dbReference type="Pfam" id="PF13149">
    <property type="entry name" value="Mfa_like_1"/>
    <property type="match status" value="1"/>
</dbReference>
<evidence type="ECO:0000313" key="3">
    <source>
        <dbReference type="EMBL" id="CUO78619.1"/>
    </source>
</evidence>
<dbReference type="InterPro" id="IPR025049">
    <property type="entry name" value="Mfa-like_1"/>
</dbReference>
<feature type="region of interest" description="Disordered" evidence="1">
    <location>
        <begin position="40"/>
        <end position="62"/>
    </location>
</feature>
<evidence type="ECO:0000313" key="4">
    <source>
        <dbReference type="EMBL" id="CUQ51273.1"/>
    </source>
</evidence>
<feature type="compositionally biased region" description="Low complexity" evidence="1">
    <location>
        <begin position="40"/>
        <end position="58"/>
    </location>
</feature>
<feature type="chain" id="PRO_5014251541" evidence="2">
    <location>
        <begin position="26"/>
        <end position="330"/>
    </location>
</feature>
<reference evidence="5 6" key="1">
    <citation type="submission" date="2015-09" db="EMBL/GenBank/DDBJ databases">
        <authorList>
            <consortium name="Pathogen Informatics"/>
        </authorList>
    </citation>
    <scope>NUCLEOTIDE SEQUENCE [LARGE SCALE GENOMIC DNA]</scope>
    <source>
        <strain evidence="3 5">2789STDY5834880</strain>
        <strain evidence="4 6">2789STDY5834946</strain>
    </source>
</reference>
<dbReference type="Gene3D" id="2.60.40.2630">
    <property type="match status" value="1"/>
</dbReference>
<dbReference type="Proteomes" id="UP000095657">
    <property type="component" value="Unassembled WGS sequence"/>
</dbReference>
<dbReference type="AlphaFoldDB" id="A0A174I0L3"/>
<dbReference type="GeneID" id="75113485"/>
<keyword evidence="2" id="KW-0732">Signal</keyword>
<feature type="signal peptide" evidence="2">
    <location>
        <begin position="1"/>
        <end position="25"/>
    </location>
</feature>
<sequence>MSIKFRITKCLAVSALAMLLLGACSKNNIYIDLADPNEENGNGHPSGNDSGNDNGNPSKEGTLVTFSASVEGRNITRAMSPMGKGLQSWLCAYLSNTSNIITGDPIAEGTYITSSPGVLAGNNGYKMYLSNNIYNFYAVSCNSKNPAPTFTNGISAPLSNGVDYLWWHATHQDVTNSQINIPITYQHAATQIVVALSGGANITLNKIISASITPPKPGAVMDLSTGIITSETTYDKAAIMGINDFTVQYTMLPVKSSLPMTLTLELLVNGESFSRTYTTPLTPPNSLLAAGNSYLFRAIIDENSLTFANVSVKEWTEVDESGNPLYPIQD</sequence>
<dbReference type="RefSeq" id="WP_005680298.1">
    <property type="nucleotide sequence ID" value="NZ_CABMOQ010000005.1"/>
</dbReference>
<accession>A0A174I0L3</accession>
<name>A0A174I0L3_9BACE</name>
<proteinExistence type="predicted"/>
<dbReference type="STRING" id="47678.ERS852494_00720"/>
<organism evidence="3 5">
    <name type="scientific">Bacteroides caccae</name>
    <dbReference type="NCBI Taxonomy" id="47678"/>
    <lineage>
        <taxon>Bacteria</taxon>
        <taxon>Pseudomonadati</taxon>
        <taxon>Bacteroidota</taxon>
        <taxon>Bacteroidia</taxon>
        <taxon>Bacteroidales</taxon>
        <taxon>Bacteroidaceae</taxon>
        <taxon>Bacteroides</taxon>
    </lineage>
</organism>
<dbReference type="CDD" id="cd13121">
    <property type="entry name" value="BF2867_like_C"/>
    <property type="match status" value="1"/>
</dbReference>
<protein>
    <submittedName>
        <fullName evidence="3">Uncharacterized protein</fullName>
    </submittedName>
</protein>
<evidence type="ECO:0000313" key="5">
    <source>
        <dbReference type="Proteomes" id="UP000095657"/>
    </source>
</evidence>
<evidence type="ECO:0000313" key="6">
    <source>
        <dbReference type="Proteomes" id="UP000095725"/>
    </source>
</evidence>
<evidence type="ECO:0000256" key="2">
    <source>
        <dbReference type="SAM" id="SignalP"/>
    </source>
</evidence>
<dbReference type="EMBL" id="CZBL01000021">
    <property type="protein sequence ID" value="CUQ51273.1"/>
    <property type="molecule type" value="Genomic_DNA"/>
</dbReference>